<proteinExistence type="predicted"/>
<gene>
    <name evidence="3" type="ORF">IEO21_10175</name>
</gene>
<comment type="caution">
    <text evidence="3">The sequence shown here is derived from an EMBL/GenBank/DDBJ whole genome shotgun (WGS) entry which is preliminary data.</text>
</comment>
<evidence type="ECO:0000259" key="2">
    <source>
        <dbReference type="Pfam" id="PF17667"/>
    </source>
</evidence>
<reference evidence="3" key="2">
    <citation type="journal article" name="Front. Microbiol.">
        <title>Degradative Capacity of Two Strains of Rhodonia placenta: From Phenotype to Genotype.</title>
        <authorList>
            <person name="Kolle M."/>
            <person name="Horta M.A.C."/>
            <person name="Nowrousian M."/>
            <person name="Ohm R.A."/>
            <person name="Benz J.P."/>
            <person name="Pilgard A."/>
        </authorList>
    </citation>
    <scope>NUCLEOTIDE SEQUENCE</scope>
    <source>
        <strain evidence="3">FPRL280</strain>
    </source>
</reference>
<dbReference type="EMBL" id="JADOXO010000692">
    <property type="protein sequence ID" value="KAF9801214.1"/>
    <property type="molecule type" value="Genomic_DNA"/>
</dbReference>
<dbReference type="Proteomes" id="UP000639403">
    <property type="component" value="Unassembled WGS sequence"/>
</dbReference>
<feature type="domain" description="Fungal-type protein kinase" evidence="2">
    <location>
        <begin position="65"/>
        <end position="115"/>
    </location>
</feature>
<evidence type="ECO:0000256" key="1">
    <source>
        <dbReference type="SAM" id="MobiDB-lite"/>
    </source>
</evidence>
<dbReference type="AlphaFoldDB" id="A0A8H7TXN9"/>
<sequence>MKTGKFVYLKDSWRVSTGHSEIKVYQHLHEHGVEHIATPICGGDVVHIDGTLHRTLAQEYNGKAKYIHFQLVVEEIGELILDYPTSKDLMAVMYGAVVAHRQAWEKAEVMHRDINHRCEVIQRAEVYDYLEVDSLVKAQILTMYLPTPSSISSPCSSSVTSFPDKQRG</sequence>
<name>A0A8H7TXN9_9APHY</name>
<organism evidence="3 4">
    <name type="scientific">Rhodonia placenta</name>
    <dbReference type="NCBI Taxonomy" id="104341"/>
    <lineage>
        <taxon>Eukaryota</taxon>
        <taxon>Fungi</taxon>
        <taxon>Dikarya</taxon>
        <taxon>Basidiomycota</taxon>
        <taxon>Agaricomycotina</taxon>
        <taxon>Agaricomycetes</taxon>
        <taxon>Polyporales</taxon>
        <taxon>Adustoporiaceae</taxon>
        <taxon>Rhodonia</taxon>
    </lineage>
</organism>
<dbReference type="InterPro" id="IPR040976">
    <property type="entry name" value="Pkinase_fungal"/>
</dbReference>
<dbReference type="Pfam" id="PF17667">
    <property type="entry name" value="Pkinase_fungal"/>
    <property type="match status" value="1"/>
</dbReference>
<reference evidence="3" key="1">
    <citation type="submission" date="2020-11" db="EMBL/GenBank/DDBJ databases">
        <authorList>
            <person name="Koelle M."/>
            <person name="Horta M.A.C."/>
            <person name="Nowrousian M."/>
            <person name="Ohm R.A."/>
            <person name="Benz P."/>
            <person name="Pilgard A."/>
        </authorList>
    </citation>
    <scope>NUCLEOTIDE SEQUENCE</scope>
    <source>
        <strain evidence="3">FPRL280</strain>
    </source>
</reference>
<accession>A0A8H7TXN9</accession>
<evidence type="ECO:0000313" key="3">
    <source>
        <dbReference type="EMBL" id="KAF9801214.1"/>
    </source>
</evidence>
<feature type="region of interest" description="Disordered" evidence="1">
    <location>
        <begin position="149"/>
        <end position="168"/>
    </location>
</feature>
<evidence type="ECO:0000313" key="4">
    <source>
        <dbReference type="Proteomes" id="UP000639403"/>
    </source>
</evidence>
<protein>
    <recommendedName>
        <fullName evidence="2">Fungal-type protein kinase domain-containing protein</fullName>
    </recommendedName>
</protein>